<evidence type="ECO:0000256" key="11">
    <source>
        <dbReference type="ARBA" id="ARBA00022989"/>
    </source>
</evidence>
<dbReference type="EMBL" id="QRCT01000007">
    <property type="protein sequence ID" value="RDU25052.1"/>
    <property type="molecule type" value="Genomic_DNA"/>
</dbReference>
<keyword evidence="11 14" id="KW-1133">Transmembrane helix</keyword>
<evidence type="ECO:0000256" key="5">
    <source>
        <dbReference type="ARBA" id="ARBA00022553"/>
    </source>
</evidence>
<evidence type="ECO:0000256" key="14">
    <source>
        <dbReference type="SAM" id="Phobius"/>
    </source>
</evidence>
<dbReference type="InterPro" id="IPR050398">
    <property type="entry name" value="HssS/ArlS-like"/>
</dbReference>
<feature type="domain" description="Histidine kinase" evidence="15">
    <location>
        <begin position="554"/>
        <end position="769"/>
    </location>
</feature>
<evidence type="ECO:0000313" key="17">
    <source>
        <dbReference type="Proteomes" id="UP000255036"/>
    </source>
</evidence>
<dbReference type="SMART" id="SM00388">
    <property type="entry name" value="HisKA"/>
    <property type="match status" value="1"/>
</dbReference>
<feature type="transmembrane region" description="Helical" evidence="14">
    <location>
        <begin position="385"/>
        <end position="410"/>
    </location>
</feature>
<accession>A0A371AZX8</accession>
<evidence type="ECO:0000256" key="4">
    <source>
        <dbReference type="ARBA" id="ARBA00022475"/>
    </source>
</evidence>
<dbReference type="Pfam" id="PF00512">
    <property type="entry name" value="HisKA"/>
    <property type="match status" value="1"/>
</dbReference>
<dbReference type="AlphaFoldDB" id="A0A371AZX8"/>
<dbReference type="Gene3D" id="3.30.565.10">
    <property type="entry name" value="Histidine kinase-like ATPase, C-terminal domain"/>
    <property type="match status" value="1"/>
</dbReference>
<dbReference type="PANTHER" id="PTHR45528:SF1">
    <property type="entry name" value="SENSOR HISTIDINE KINASE CPXA"/>
    <property type="match status" value="1"/>
</dbReference>
<dbReference type="InterPro" id="IPR003594">
    <property type="entry name" value="HATPase_dom"/>
</dbReference>
<keyword evidence="9 16" id="KW-0418">Kinase</keyword>
<keyword evidence="6" id="KW-0808">Transferase</keyword>
<evidence type="ECO:0000256" key="12">
    <source>
        <dbReference type="ARBA" id="ARBA00023012"/>
    </source>
</evidence>
<proteinExistence type="predicted"/>
<evidence type="ECO:0000256" key="1">
    <source>
        <dbReference type="ARBA" id="ARBA00000085"/>
    </source>
</evidence>
<dbReference type="InterPro" id="IPR005467">
    <property type="entry name" value="His_kinase_dom"/>
</dbReference>
<protein>
    <recommendedName>
        <fullName evidence="3">histidine kinase</fullName>
        <ecNumber evidence="3">2.7.13.3</ecNumber>
    </recommendedName>
</protein>
<keyword evidence="4" id="KW-1003">Cell membrane</keyword>
<gene>
    <name evidence="16" type="ORF">DWV06_00700</name>
</gene>
<dbReference type="GO" id="GO:0000155">
    <property type="term" value="F:phosphorelay sensor kinase activity"/>
    <property type="evidence" value="ECO:0007669"/>
    <property type="project" value="InterPro"/>
</dbReference>
<evidence type="ECO:0000256" key="2">
    <source>
        <dbReference type="ARBA" id="ARBA00004651"/>
    </source>
</evidence>
<keyword evidence="13 14" id="KW-0472">Membrane</keyword>
<evidence type="ECO:0000256" key="8">
    <source>
        <dbReference type="ARBA" id="ARBA00022741"/>
    </source>
</evidence>
<dbReference type="GO" id="GO:0005886">
    <property type="term" value="C:plasma membrane"/>
    <property type="evidence" value="ECO:0007669"/>
    <property type="project" value="UniProtKB-SubCell"/>
</dbReference>
<dbReference type="Gene3D" id="1.10.287.130">
    <property type="match status" value="1"/>
</dbReference>
<dbReference type="PROSITE" id="PS51257">
    <property type="entry name" value="PROKAR_LIPOPROTEIN"/>
    <property type="match status" value="1"/>
</dbReference>
<dbReference type="Pfam" id="PF02518">
    <property type="entry name" value="HATPase_c"/>
    <property type="match status" value="1"/>
</dbReference>
<dbReference type="InterPro" id="IPR036890">
    <property type="entry name" value="HATPase_C_sf"/>
</dbReference>
<feature type="transmembrane region" description="Helical" evidence="14">
    <location>
        <begin position="312"/>
        <end position="338"/>
    </location>
</feature>
<evidence type="ECO:0000256" key="6">
    <source>
        <dbReference type="ARBA" id="ARBA00022679"/>
    </source>
</evidence>
<keyword evidence="8" id="KW-0547">Nucleotide-binding</keyword>
<comment type="subcellular location">
    <subcellularLocation>
        <location evidence="2">Cell membrane</location>
        <topology evidence="2">Multi-pass membrane protein</topology>
    </subcellularLocation>
</comment>
<dbReference type="OrthoDB" id="9792991at2"/>
<keyword evidence="17" id="KW-1185">Reference proteome</keyword>
<dbReference type="EC" id="2.7.13.3" evidence="3"/>
<sequence length="769" mass="88035">MENKRYAGGWKIIVLILQQIFIITFIISGCVVSLAFQQNYFSQDIYETEFVNTQFFRDELNNTMGDLFNYLQGRSNFETAGVYDGKKTINIKDYYEDNSKLTRKNTGSLNYYLADLLEWAKKGIKEEAQAMDPSENLYSIIEEEFLPEDGMSLKERYLDVEDYTGYLEAVGYLEGTLDRILKDVTSYKKSAGEFQEGSTNLSYILVNEETGMQYDNMDSTLKTLNIDMVNNKNVDSVKDKMKKLGVFLFYDAHTLVFDSNIDKTSSSFYDYIERYSFLEGSNYKILIGIDKNFPIKDNFVTVKSGYEKLQPWFMLGVILGIASVVGCFLCFVYLTCAAGRVSRDLDIHLNWFDHIKTEIAGLIITIPLLILSGIIFSLTELEYRFEYLITFGVLIYIFHCLFMCGYLSLVRRFKAKTVWKNSIFYMICYNIVLVFRNRKVTTKVFFTYGLICFIALILAGIGFGNGDGTYIFLLLIELITVGIFLLRETVQRKKIMEGVGQISNGDLNYKLLEDEFRGDNKELARAINNIGDGLKNAVDASVKNERLKTDLITNVSHDIKTPLTSIINYVDLLKRENITDEKILNYISILDSKSQRLKHLTEDLVEASKISSGNITLVMERINFKELIIQTSGEFSQKFDSRQLILVQSLPDKSVIINADGRRIWRVIENLYNNVAKYAMENTRVYADLEVIKGKQARFSIKNISEQPLNIQAEELTERFIRGDVSRSTEGSGLGLSIAKNLTELQQGIFEIYLDGDLFKVTIAFPVVE</sequence>
<dbReference type="PANTHER" id="PTHR45528">
    <property type="entry name" value="SENSOR HISTIDINE KINASE CPXA"/>
    <property type="match status" value="1"/>
</dbReference>
<evidence type="ECO:0000256" key="7">
    <source>
        <dbReference type="ARBA" id="ARBA00022692"/>
    </source>
</evidence>
<feature type="transmembrane region" description="Helical" evidence="14">
    <location>
        <begin position="359"/>
        <end position="379"/>
    </location>
</feature>
<keyword evidence="7 14" id="KW-0812">Transmembrane</keyword>
<dbReference type="GO" id="GO:0005524">
    <property type="term" value="F:ATP binding"/>
    <property type="evidence" value="ECO:0007669"/>
    <property type="project" value="UniProtKB-KW"/>
</dbReference>
<feature type="transmembrane region" description="Helical" evidence="14">
    <location>
        <begin position="445"/>
        <end position="463"/>
    </location>
</feature>
<dbReference type="CDD" id="cd00082">
    <property type="entry name" value="HisKA"/>
    <property type="match status" value="1"/>
</dbReference>
<feature type="transmembrane region" description="Helical" evidence="14">
    <location>
        <begin position="12"/>
        <end position="36"/>
    </location>
</feature>
<name>A0A371AZX8_9FIRM</name>
<dbReference type="Proteomes" id="UP000255036">
    <property type="component" value="Unassembled WGS sequence"/>
</dbReference>
<keyword evidence="10" id="KW-0067">ATP-binding</keyword>
<dbReference type="PROSITE" id="PS50109">
    <property type="entry name" value="HIS_KIN"/>
    <property type="match status" value="1"/>
</dbReference>
<evidence type="ECO:0000313" key="16">
    <source>
        <dbReference type="EMBL" id="RDU25052.1"/>
    </source>
</evidence>
<dbReference type="RefSeq" id="WP_115480260.1">
    <property type="nucleotide sequence ID" value="NZ_QRCT01000007.1"/>
</dbReference>
<evidence type="ECO:0000256" key="10">
    <source>
        <dbReference type="ARBA" id="ARBA00022840"/>
    </source>
</evidence>
<dbReference type="SUPFAM" id="SSF47384">
    <property type="entry name" value="Homodimeric domain of signal transducing histidine kinase"/>
    <property type="match status" value="1"/>
</dbReference>
<reference evidence="16 17" key="1">
    <citation type="submission" date="2018-07" db="EMBL/GenBank/DDBJ databases">
        <title>Anaerosacharophilus polymeroproducens gen. nov. sp. nov., an anaerobic bacterium isolated from salt field.</title>
        <authorList>
            <person name="Kim W."/>
            <person name="Yang S.-H."/>
            <person name="Oh J."/>
            <person name="Lee J.-H."/>
            <person name="Kwon K.K."/>
        </authorList>
    </citation>
    <scope>NUCLEOTIDE SEQUENCE [LARGE SCALE GENOMIC DNA]</scope>
    <source>
        <strain evidence="16 17">MCWD5</strain>
    </source>
</reference>
<evidence type="ECO:0000256" key="3">
    <source>
        <dbReference type="ARBA" id="ARBA00012438"/>
    </source>
</evidence>
<evidence type="ECO:0000259" key="15">
    <source>
        <dbReference type="PROSITE" id="PS50109"/>
    </source>
</evidence>
<keyword evidence="5" id="KW-0597">Phosphoprotein</keyword>
<organism evidence="16 17">
    <name type="scientific">Anaerosacchariphilus polymeriproducens</name>
    <dbReference type="NCBI Taxonomy" id="1812858"/>
    <lineage>
        <taxon>Bacteria</taxon>
        <taxon>Bacillati</taxon>
        <taxon>Bacillota</taxon>
        <taxon>Clostridia</taxon>
        <taxon>Lachnospirales</taxon>
        <taxon>Lachnospiraceae</taxon>
        <taxon>Anaerosacchariphilus</taxon>
    </lineage>
</organism>
<keyword evidence="12" id="KW-0902">Two-component regulatory system</keyword>
<dbReference type="SMART" id="SM00387">
    <property type="entry name" value="HATPase_c"/>
    <property type="match status" value="1"/>
</dbReference>
<comment type="catalytic activity">
    <reaction evidence="1">
        <text>ATP + protein L-histidine = ADP + protein N-phospho-L-histidine.</text>
        <dbReference type="EC" id="2.7.13.3"/>
    </reaction>
</comment>
<dbReference type="InterPro" id="IPR036097">
    <property type="entry name" value="HisK_dim/P_sf"/>
</dbReference>
<evidence type="ECO:0000256" key="9">
    <source>
        <dbReference type="ARBA" id="ARBA00022777"/>
    </source>
</evidence>
<dbReference type="SUPFAM" id="SSF55874">
    <property type="entry name" value="ATPase domain of HSP90 chaperone/DNA topoisomerase II/histidine kinase"/>
    <property type="match status" value="1"/>
</dbReference>
<dbReference type="InterPro" id="IPR003661">
    <property type="entry name" value="HisK_dim/P_dom"/>
</dbReference>
<evidence type="ECO:0000256" key="13">
    <source>
        <dbReference type="ARBA" id="ARBA00023136"/>
    </source>
</evidence>
<feature type="transmembrane region" description="Helical" evidence="14">
    <location>
        <begin position="469"/>
        <end position="486"/>
    </location>
</feature>
<comment type="caution">
    <text evidence="16">The sequence shown here is derived from an EMBL/GenBank/DDBJ whole genome shotgun (WGS) entry which is preliminary data.</text>
</comment>